<feature type="transmembrane region" description="Helical" evidence="5">
    <location>
        <begin position="356"/>
        <end position="376"/>
    </location>
</feature>
<dbReference type="EMBL" id="CP064781">
    <property type="protein sequence ID" value="QRJ64106.1"/>
    <property type="molecule type" value="Genomic_DNA"/>
</dbReference>
<dbReference type="GO" id="GO:0016020">
    <property type="term" value="C:membrane"/>
    <property type="evidence" value="ECO:0007669"/>
    <property type="project" value="UniProtKB-SubCell"/>
</dbReference>
<evidence type="ECO:0000256" key="4">
    <source>
        <dbReference type="ARBA" id="ARBA00023136"/>
    </source>
</evidence>
<dbReference type="RefSeq" id="WP_203387643.1">
    <property type="nucleotide sequence ID" value="NZ_CP064781.1"/>
</dbReference>
<dbReference type="Pfam" id="PF10136">
    <property type="entry name" value="SpecificRecomb"/>
    <property type="match status" value="1"/>
</dbReference>
<proteinExistence type="predicted"/>
<dbReference type="Gene3D" id="1.20.1080.10">
    <property type="entry name" value="Glycerol uptake facilitator protein"/>
    <property type="match status" value="1"/>
</dbReference>
<evidence type="ECO:0000313" key="7">
    <source>
        <dbReference type="Proteomes" id="UP000663444"/>
    </source>
</evidence>
<protein>
    <recommendedName>
        <fullName evidence="8">Site-specific recombinase</fullName>
    </recommendedName>
</protein>
<evidence type="ECO:0008006" key="8">
    <source>
        <dbReference type="Google" id="ProtNLM"/>
    </source>
</evidence>
<name>A0A974SPL6_9RHOO</name>
<evidence type="ECO:0000256" key="3">
    <source>
        <dbReference type="ARBA" id="ARBA00022989"/>
    </source>
</evidence>
<feature type="transmembrane region" description="Helical" evidence="5">
    <location>
        <begin position="451"/>
        <end position="472"/>
    </location>
</feature>
<evidence type="ECO:0000256" key="1">
    <source>
        <dbReference type="ARBA" id="ARBA00004141"/>
    </source>
</evidence>
<feature type="transmembrane region" description="Helical" evidence="5">
    <location>
        <begin position="566"/>
        <end position="584"/>
    </location>
</feature>
<dbReference type="AlphaFoldDB" id="A0A974SPL6"/>
<dbReference type="InterPro" id="IPR023271">
    <property type="entry name" value="Aquaporin-like"/>
</dbReference>
<keyword evidence="2 5" id="KW-0812">Transmembrane</keyword>
<sequence length="679" mass="74203">MVENSLTRLRAAIDRHAAGDDPLPLFAALFAAIRPRRADDAEAAVAGYDALLDLLAADDARRGAVRRQLARLLASRRLVGFLADSGILPPTGFFTELARIVSHRLLPELPDAGEMQDALHVVFHRRDDWRWLAAIPADRSLRFWRLLAPLQAMAPAERAWLAEQIAEAMLVLAYRISAFEVERDFRRLDEQLAGYTQAFRAVAGEAQRFADAWRAALETGTPPAEDERQLLVLIDQCETMLERAHRAAMRFGTSLALTFSLRRTAQSLHRLAVLVQLMGSQAHDEAGGNGSDNGRAMALERWNELTRAALRAENQRNSLRQHLSRGMSLLALRVTDNAAKTGEHYVTETRPAYWRMWRSAMGAGAIIAVLALLKIFAGKLEIALFGHAFIYSMIYGLGFALIYMLHLTIATKQPAMTAQTIAGYLGDARLGRAQDLERIVDLIAAVSRSQIAAIVGNVAVALPLAIGLSLLWQRHFGEAMVAVEKGAHLLAELDPLGWVLPHAAIAGVFLFFAGILSGFFDNLAAHSRVGERVGRLRWLRRVAGERVAARVGGYVDNHLGGLAGNFLFGCMLGSAGTLGVIFGLPIDIRHIAFSSANLGYALAAFDFALPATTVLWAALGLLLIGVVNLAVSFSLALWMALRARGVEFRQTRELLRLLGRRLRAAPRSFVAAPAAEPQA</sequence>
<gene>
    <name evidence="6" type="ORF">IWH25_01750</name>
</gene>
<reference evidence="6" key="1">
    <citation type="submission" date="2020-11" db="EMBL/GenBank/DDBJ databases">
        <title>Azospira restricta DSM 18626 genome sequence.</title>
        <authorList>
            <person name="Moe W.M."/>
        </authorList>
    </citation>
    <scope>NUCLEOTIDE SEQUENCE</scope>
    <source>
        <strain evidence="6">DSM 18626</strain>
    </source>
</reference>
<keyword evidence="7" id="KW-1185">Reference proteome</keyword>
<keyword evidence="4 5" id="KW-0472">Membrane</keyword>
<accession>A0A974SPL6</accession>
<keyword evidence="3 5" id="KW-1133">Transmembrane helix</keyword>
<organism evidence="6 7">
    <name type="scientific">Azospira restricta</name>
    <dbReference type="NCBI Taxonomy" id="404405"/>
    <lineage>
        <taxon>Bacteria</taxon>
        <taxon>Pseudomonadati</taxon>
        <taxon>Pseudomonadota</taxon>
        <taxon>Betaproteobacteria</taxon>
        <taxon>Rhodocyclales</taxon>
        <taxon>Rhodocyclaceae</taxon>
        <taxon>Azospira</taxon>
    </lineage>
</organism>
<evidence type="ECO:0000256" key="5">
    <source>
        <dbReference type="SAM" id="Phobius"/>
    </source>
</evidence>
<evidence type="ECO:0000313" key="6">
    <source>
        <dbReference type="EMBL" id="QRJ64106.1"/>
    </source>
</evidence>
<dbReference type="Proteomes" id="UP000663444">
    <property type="component" value="Chromosome"/>
</dbReference>
<feature type="transmembrane region" description="Helical" evidence="5">
    <location>
        <begin position="615"/>
        <end position="641"/>
    </location>
</feature>
<dbReference type="KEGG" id="ares:IWH25_01750"/>
<dbReference type="InterPro" id="IPR011385">
    <property type="entry name" value="Site-sp_rcmbase"/>
</dbReference>
<evidence type="ECO:0000256" key="2">
    <source>
        <dbReference type="ARBA" id="ARBA00022692"/>
    </source>
</evidence>
<feature type="transmembrane region" description="Helical" evidence="5">
    <location>
        <begin position="388"/>
        <end position="409"/>
    </location>
</feature>
<feature type="transmembrane region" description="Helical" evidence="5">
    <location>
        <begin position="498"/>
        <end position="520"/>
    </location>
</feature>
<comment type="subcellular location">
    <subcellularLocation>
        <location evidence="1">Membrane</location>
        <topology evidence="1">Multi-pass membrane protein</topology>
    </subcellularLocation>
</comment>